<dbReference type="EMBL" id="LCDO01000001">
    <property type="protein sequence ID" value="KKS57388.1"/>
    <property type="molecule type" value="Genomic_DNA"/>
</dbReference>
<dbReference type="Proteomes" id="UP000034837">
    <property type="component" value="Unassembled WGS sequence"/>
</dbReference>
<keyword evidence="1" id="KW-0489">Methyltransferase</keyword>
<dbReference type="PANTHER" id="PTHR43861">
    <property type="entry name" value="TRANS-ACONITATE 2-METHYLTRANSFERASE-RELATED"/>
    <property type="match status" value="1"/>
</dbReference>
<dbReference type="CDD" id="cd02440">
    <property type="entry name" value="AdoMet_MTases"/>
    <property type="match status" value="1"/>
</dbReference>
<organism evidence="1 2">
    <name type="scientific">Candidatus Magasanikbacteria bacterium GW2011_GWA2_42_32</name>
    <dbReference type="NCBI Taxonomy" id="1619039"/>
    <lineage>
        <taxon>Bacteria</taxon>
        <taxon>Candidatus Magasanikiibacteriota</taxon>
    </lineage>
</organism>
<dbReference type="SUPFAM" id="SSF53335">
    <property type="entry name" value="S-adenosyl-L-methionine-dependent methyltransferases"/>
    <property type="match status" value="1"/>
</dbReference>
<keyword evidence="1" id="KW-0808">Transferase</keyword>
<dbReference type="InterPro" id="IPR029063">
    <property type="entry name" value="SAM-dependent_MTases_sf"/>
</dbReference>
<dbReference type="GO" id="GO:0008168">
    <property type="term" value="F:methyltransferase activity"/>
    <property type="evidence" value="ECO:0007669"/>
    <property type="project" value="UniProtKB-KW"/>
</dbReference>
<dbReference type="GO" id="GO:0032259">
    <property type="term" value="P:methylation"/>
    <property type="evidence" value="ECO:0007669"/>
    <property type="project" value="UniProtKB-KW"/>
</dbReference>
<protein>
    <submittedName>
        <fullName evidence="1">Methyltransferase type 12</fullName>
    </submittedName>
</protein>
<comment type="caution">
    <text evidence="1">The sequence shown here is derived from an EMBL/GenBank/DDBJ whole genome shotgun (WGS) entry which is preliminary data.</text>
</comment>
<dbReference type="Pfam" id="PF13489">
    <property type="entry name" value="Methyltransf_23"/>
    <property type="match status" value="1"/>
</dbReference>
<proteinExistence type="predicted"/>
<accession>A0A0G1D5Q2</accession>
<dbReference type="Gene3D" id="3.40.50.150">
    <property type="entry name" value="Vaccinia Virus protein VP39"/>
    <property type="match status" value="1"/>
</dbReference>
<evidence type="ECO:0000313" key="1">
    <source>
        <dbReference type="EMBL" id="KKS57388.1"/>
    </source>
</evidence>
<dbReference type="AlphaFoldDB" id="A0A0G1D5Q2"/>
<name>A0A0G1D5Q2_9BACT</name>
<reference evidence="1 2" key="1">
    <citation type="journal article" date="2015" name="Nature">
        <title>rRNA introns, odd ribosomes, and small enigmatic genomes across a large radiation of phyla.</title>
        <authorList>
            <person name="Brown C.T."/>
            <person name="Hug L.A."/>
            <person name="Thomas B.C."/>
            <person name="Sharon I."/>
            <person name="Castelle C.J."/>
            <person name="Singh A."/>
            <person name="Wilkins M.J."/>
            <person name="Williams K.H."/>
            <person name="Banfield J.F."/>
        </authorList>
    </citation>
    <scope>NUCLEOTIDE SEQUENCE [LARGE SCALE GENOMIC DNA]</scope>
</reference>
<evidence type="ECO:0000313" key="2">
    <source>
        <dbReference type="Proteomes" id="UP000034837"/>
    </source>
</evidence>
<sequence length="224" mass="26156">MITVREHFNQIAGDYDGWKKKNWYYYKSLKDLYHNLIPEGTSVLEAGCGTGEILVFLKPSRGVGFDISEKMIALGKEKYKDYKNISFYAGTAETLDLNEKFDFIFLSDVIEHLDDVNSSLATLKKFCHENTKVIISMINPLWEVPFMVLEKLNLKMPEGPHNRISIKKLKQILSSNDFRVFQEDFRVILPFYLPFVSKFLNKYFFRIPLVKKIGLIYFCVAHLK</sequence>
<gene>
    <name evidence="1" type="ORF">UV20_C0001G0028</name>
</gene>